<dbReference type="RefSeq" id="WP_148352291.1">
    <property type="nucleotide sequence ID" value="NZ_JBHSBF010000012.1"/>
</dbReference>
<dbReference type="OrthoDB" id="3173654at2"/>
<comment type="caution">
    <text evidence="9">The sequence shown here is derived from an EMBL/GenBank/DDBJ whole genome shotgun (WGS) entry which is preliminary data.</text>
</comment>
<evidence type="ECO:0000256" key="5">
    <source>
        <dbReference type="ARBA" id="ARBA00022989"/>
    </source>
</evidence>
<dbReference type="Proteomes" id="UP000322634">
    <property type="component" value="Unassembled WGS sequence"/>
</dbReference>
<evidence type="ECO:0000256" key="3">
    <source>
        <dbReference type="ARBA" id="ARBA00022475"/>
    </source>
</evidence>
<dbReference type="EMBL" id="VSFF01000009">
    <property type="protein sequence ID" value="TYC12350.1"/>
    <property type="molecule type" value="Genomic_DNA"/>
</dbReference>
<protein>
    <submittedName>
        <fullName evidence="9">ABC transporter permease</fullName>
    </submittedName>
</protein>
<evidence type="ECO:0000256" key="4">
    <source>
        <dbReference type="ARBA" id="ARBA00022692"/>
    </source>
</evidence>
<dbReference type="CDD" id="cd06261">
    <property type="entry name" value="TM_PBP2"/>
    <property type="match status" value="1"/>
</dbReference>
<feature type="transmembrane region" description="Helical" evidence="7">
    <location>
        <begin position="245"/>
        <end position="268"/>
    </location>
</feature>
<gene>
    <name evidence="9" type="ORF">FXF65_24160</name>
</gene>
<name>A0A5D0U3P7_9ACTN</name>
<keyword evidence="3" id="KW-1003">Cell membrane</keyword>
<feature type="transmembrane region" description="Helical" evidence="7">
    <location>
        <begin position="88"/>
        <end position="109"/>
    </location>
</feature>
<evidence type="ECO:0000259" key="8">
    <source>
        <dbReference type="PROSITE" id="PS50928"/>
    </source>
</evidence>
<evidence type="ECO:0000256" key="1">
    <source>
        <dbReference type="ARBA" id="ARBA00004651"/>
    </source>
</evidence>
<accession>A0A5D0U3P7</accession>
<dbReference type="Pfam" id="PF00528">
    <property type="entry name" value="BPD_transp_1"/>
    <property type="match status" value="1"/>
</dbReference>
<keyword evidence="6 7" id="KW-0472">Membrane</keyword>
<evidence type="ECO:0000313" key="9">
    <source>
        <dbReference type="EMBL" id="TYC12350.1"/>
    </source>
</evidence>
<proteinExistence type="inferred from homology"/>
<evidence type="ECO:0000256" key="6">
    <source>
        <dbReference type="ARBA" id="ARBA00023136"/>
    </source>
</evidence>
<dbReference type="PANTHER" id="PTHR30151">
    <property type="entry name" value="ALKANE SULFONATE ABC TRANSPORTER-RELATED, MEMBRANE SUBUNIT"/>
    <property type="match status" value="1"/>
</dbReference>
<dbReference type="SUPFAM" id="SSF161098">
    <property type="entry name" value="MetI-like"/>
    <property type="match status" value="1"/>
</dbReference>
<keyword evidence="4 7" id="KW-0812">Transmembrane</keyword>
<evidence type="ECO:0000256" key="7">
    <source>
        <dbReference type="RuleBase" id="RU363032"/>
    </source>
</evidence>
<feature type="domain" description="ABC transmembrane type-1" evidence="8">
    <location>
        <begin position="84"/>
        <end position="269"/>
    </location>
</feature>
<dbReference type="InterPro" id="IPR035906">
    <property type="entry name" value="MetI-like_sf"/>
</dbReference>
<feature type="transmembrane region" description="Helical" evidence="7">
    <location>
        <begin position="203"/>
        <end position="225"/>
    </location>
</feature>
<dbReference type="AlphaFoldDB" id="A0A5D0U3P7"/>
<dbReference type="PROSITE" id="PS50928">
    <property type="entry name" value="ABC_TM1"/>
    <property type="match status" value="1"/>
</dbReference>
<keyword evidence="10" id="KW-1185">Reference proteome</keyword>
<dbReference type="PANTHER" id="PTHR30151:SF0">
    <property type="entry name" value="ABC TRANSPORTER PERMEASE PROTEIN MJ0413-RELATED"/>
    <property type="match status" value="1"/>
</dbReference>
<keyword evidence="2 7" id="KW-0813">Transport</keyword>
<keyword evidence="5 7" id="KW-1133">Transmembrane helix</keyword>
<evidence type="ECO:0000256" key="2">
    <source>
        <dbReference type="ARBA" id="ARBA00022448"/>
    </source>
</evidence>
<comment type="similarity">
    <text evidence="7">Belongs to the binding-protein-dependent transport system permease family.</text>
</comment>
<dbReference type="InterPro" id="IPR000515">
    <property type="entry name" value="MetI-like"/>
</dbReference>
<organism evidence="9 10">
    <name type="scientific">Actinomadura syzygii</name>
    <dbReference type="NCBI Taxonomy" id="1427538"/>
    <lineage>
        <taxon>Bacteria</taxon>
        <taxon>Bacillati</taxon>
        <taxon>Actinomycetota</taxon>
        <taxon>Actinomycetes</taxon>
        <taxon>Streptosporangiales</taxon>
        <taxon>Thermomonosporaceae</taxon>
        <taxon>Actinomadura</taxon>
    </lineage>
</organism>
<reference evidence="9 10" key="1">
    <citation type="submission" date="2019-08" db="EMBL/GenBank/DDBJ databases">
        <title>Actinomadura sp. nov. CYP1-5 isolated from mountain soil.</title>
        <authorList>
            <person name="Songsumanus A."/>
            <person name="Kuncharoen N."/>
            <person name="Kudo T."/>
            <person name="Yuki M."/>
            <person name="Igarashi Y."/>
            <person name="Tanasupawat S."/>
        </authorList>
    </citation>
    <scope>NUCLEOTIDE SEQUENCE [LARGE SCALE GENOMIC DNA]</scope>
    <source>
        <strain evidence="9 10">GKU157</strain>
    </source>
</reference>
<dbReference type="GO" id="GO:0055085">
    <property type="term" value="P:transmembrane transport"/>
    <property type="evidence" value="ECO:0007669"/>
    <property type="project" value="InterPro"/>
</dbReference>
<evidence type="ECO:0000313" key="10">
    <source>
        <dbReference type="Proteomes" id="UP000322634"/>
    </source>
</evidence>
<dbReference type="Gene3D" id="1.10.3720.10">
    <property type="entry name" value="MetI-like"/>
    <property type="match status" value="1"/>
</dbReference>
<dbReference type="GO" id="GO:0005886">
    <property type="term" value="C:plasma membrane"/>
    <property type="evidence" value="ECO:0007669"/>
    <property type="project" value="UniProtKB-SubCell"/>
</dbReference>
<sequence length="284" mass="30765">MTAAAVTTRRPAWRPGALAWRLVRGLAHRLLPLAVLIAAWEVATRVAESPFFPPPSDIVPRMRDMWFAGPASHLFFSGGARDSMAPSLARMTVALVLSAVVGIVLGLALGRSERALAYLEPVLQFARVIPPPTLVPVFVALMHLGTQMQITSIVFGAVWPILLNTADGARSVDATQMQTAEAFRLSGPQRIRYLIIPSALPKIFAGLRLALSLSLILMVFSELLPGTADGLGFELTNAQSQSDMLTIWAVIVLLGVLGYLFNTILLAVERRVLSWHRGARKANS</sequence>
<comment type="subcellular location">
    <subcellularLocation>
        <location evidence="1 7">Cell membrane</location>
        <topology evidence="1 7">Multi-pass membrane protein</topology>
    </subcellularLocation>
</comment>